<dbReference type="Gene3D" id="3.40.225.10">
    <property type="entry name" value="Class II aldolase/adducin N-terminal domain"/>
    <property type="match status" value="1"/>
</dbReference>
<accession>A0A6M3ZMH7</accession>
<protein>
    <submittedName>
        <fullName evidence="1">Uncharacterized protein</fullName>
    </submittedName>
</protein>
<proteinExistence type="predicted"/>
<organism evidence="1 2">
    <name type="scientific">Herbaspirillum rubrisubalbicans Os34</name>
    <dbReference type="NCBI Taxonomy" id="1235827"/>
    <lineage>
        <taxon>Bacteria</taxon>
        <taxon>Pseudomonadati</taxon>
        <taxon>Pseudomonadota</taxon>
        <taxon>Betaproteobacteria</taxon>
        <taxon>Burkholderiales</taxon>
        <taxon>Oxalobacteraceae</taxon>
        <taxon>Herbaspirillum</taxon>
    </lineage>
</organism>
<name>A0A6M3ZMH7_9BURK</name>
<sequence>MSIHDELQQQWQDTRLRLLEKELLDQEQGALSLRCPGTTAMWLGAAGDDQPLLYPWEQAHGSIQARLHATIYRQRPDVGAICWGAGPFGRSLHQFGGVLPQVFDEQARHLGPMSRPVQQQQGLAAALARGGNALLWQDLPLLLGSTAARMAMNAELFEKCSKAYLLAHASGAAIGELPWLVRYIANGRLRKDRRRAADAFAQGQLPAESRGY</sequence>
<dbReference type="InterPro" id="IPR036409">
    <property type="entry name" value="Aldolase_II/adducin_N_sf"/>
</dbReference>
<dbReference type="Proteomes" id="UP000501648">
    <property type="component" value="Chromosome"/>
</dbReference>
<evidence type="ECO:0000313" key="2">
    <source>
        <dbReference type="Proteomes" id="UP000501648"/>
    </source>
</evidence>
<dbReference type="RefSeq" id="WP_017454342.1">
    <property type="nucleotide sequence ID" value="NZ_CP008956.1"/>
</dbReference>
<evidence type="ECO:0000313" key="1">
    <source>
        <dbReference type="EMBL" id="QJP99705.1"/>
    </source>
</evidence>
<dbReference type="SUPFAM" id="SSF53639">
    <property type="entry name" value="AraD/HMP-PK domain-like"/>
    <property type="match status" value="1"/>
</dbReference>
<dbReference type="EMBL" id="CP008956">
    <property type="protein sequence ID" value="QJP99705.1"/>
    <property type="molecule type" value="Genomic_DNA"/>
</dbReference>
<gene>
    <name evidence="1" type="ORF">C798_05535</name>
</gene>
<dbReference type="AlphaFoldDB" id="A0A6M3ZMH7"/>
<reference evidence="1 2" key="1">
    <citation type="journal article" date="2012" name="J. Bacteriol.">
        <title>Genome sequence of the pathogenic Herbaspirillum seropedicae strain Os34, isolated from rice roots.</title>
        <authorList>
            <person name="Ye W."/>
            <person name="Ye S."/>
            <person name="Liu J."/>
            <person name="Chang S."/>
            <person name="Chen M."/>
            <person name="Zhu B."/>
            <person name="Guo L."/>
            <person name="An Q."/>
        </authorList>
    </citation>
    <scope>NUCLEOTIDE SEQUENCE [LARGE SCALE GENOMIC DNA]</scope>
    <source>
        <strain evidence="1 2">Os34</strain>
    </source>
</reference>